<dbReference type="InterPro" id="IPR028154">
    <property type="entry name" value="AMP-dep_Lig_C"/>
</dbReference>
<sequence>MSTYKPYWDPEIETMPRDKLKAYQLDLLKKTLELCYNKSPYYKKIFDEAGVKPDDVKSLEDIKKFPTIDKKVLRERQVAAPDFGDLVCVPEEEIVYISVSSGSTGVPTASPFTAQDFEDFQDFEARLFWSSGMRPTDRYCHALNFTLFVGGPDVIGAQKVGALCIWAGTIPSERLLAIFKQWKPTITWTTPSYAWYLGETAQQMGYDPKKDFNLKKIFVAGEPGGSIPETREGIEAIWGAKVYDYYGLSDIFGACAGMCEKREGLHWAEDHILVEVINPDTGEEVPEGERGELVLTSLKKKARPLVRFRTGDIVSYTTEICSCGRTHLRLHGIHGRLDDMLIIRGVNVFPSDIEMIVRKNEDLTGEYRLVVTEEKHMAKLTVEVEHAPHIQGDTTQLAQRIQKECQSILGIRPEIKILEPGTLPRATHKAKRVLDLRKESN</sequence>
<feature type="domain" description="AMP-dependent synthetase/ligase" evidence="1">
    <location>
        <begin position="64"/>
        <end position="295"/>
    </location>
</feature>
<dbReference type="EMBL" id="FQZM01000020">
    <property type="protein sequence ID" value="SHJ12447.1"/>
    <property type="molecule type" value="Genomic_DNA"/>
</dbReference>
<protein>
    <submittedName>
        <fullName evidence="3">Phenylacetate-CoA ligase</fullName>
    </submittedName>
</protein>
<dbReference type="PANTHER" id="PTHR43845">
    <property type="entry name" value="BLR5969 PROTEIN"/>
    <property type="match status" value="1"/>
</dbReference>
<gene>
    <name evidence="3" type="ORF">SAMN02745219_01799</name>
</gene>
<keyword evidence="3" id="KW-0436">Ligase</keyword>
<dbReference type="Gene3D" id="3.40.50.12780">
    <property type="entry name" value="N-terminal domain of ligase-like"/>
    <property type="match status" value="1"/>
</dbReference>
<feature type="domain" description="AMP-dependent ligase C-terminal" evidence="2">
    <location>
        <begin position="345"/>
        <end position="437"/>
    </location>
</feature>
<accession>A0A1M6GR43</accession>
<proteinExistence type="predicted"/>
<dbReference type="Pfam" id="PF14535">
    <property type="entry name" value="AMP-binding_C_2"/>
    <property type="match status" value="1"/>
</dbReference>
<dbReference type="RefSeq" id="WP_072868997.1">
    <property type="nucleotide sequence ID" value="NZ_FQZM01000020.1"/>
</dbReference>
<keyword evidence="4" id="KW-1185">Reference proteome</keyword>
<dbReference type="Pfam" id="PF00501">
    <property type="entry name" value="AMP-binding"/>
    <property type="match status" value="1"/>
</dbReference>
<dbReference type="InterPro" id="IPR000873">
    <property type="entry name" value="AMP-dep_synth/lig_dom"/>
</dbReference>
<evidence type="ECO:0000259" key="1">
    <source>
        <dbReference type="Pfam" id="PF00501"/>
    </source>
</evidence>
<dbReference type="Proteomes" id="UP000184529">
    <property type="component" value="Unassembled WGS sequence"/>
</dbReference>
<dbReference type="AlphaFoldDB" id="A0A1M6GR43"/>
<dbReference type="CDD" id="cd05913">
    <property type="entry name" value="PaaK"/>
    <property type="match status" value="1"/>
</dbReference>
<dbReference type="InterPro" id="IPR045851">
    <property type="entry name" value="AMP-bd_C_sf"/>
</dbReference>
<name>A0A1M6GR43_9FIRM</name>
<dbReference type="InterPro" id="IPR011880">
    <property type="entry name" value="PA_CoA_ligase"/>
</dbReference>
<dbReference type="GO" id="GO:0010124">
    <property type="term" value="P:phenylacetate catabolic process"/>
    <property type="evidence" value="ECO:0007669"/>
    <property type="project" value="InterPro"/>
</dbReference>
<evidence type="ECO:0000313" key="4">
    <source>
        <dbReference type="Proteomes" id="UP000184529"/>
    </source>
</evidence>
<dbReference type="SUPFAM" id="SSF56801">
    <property type="entry name" value="Acetyl-CoA synthetase-like"/>
    <property type="match status" value="1"/>
</dbReference>
<organism evidence="3 4">
    <name type="scientific">Desulfofundulus thermosubterraneus DSM 16057</name>
    <dbReference type="NCBI Taxonomy" id="1121432"/>
    <lineage>
        <taxon>Bacteria</taxon>
        <taxon>Bacillati</taxon>
        <taxon>Bacillota</taxon>
        <taxon>Clostridia</taxon>
        <taxon>Eubacteriales</taxon>
        <taxon>Peptococcaceae</taxon>
        <taxon>Desulfofundulus</taxon>
    </lineage>
</organism>
<dbReference type="GO" id="GO:0047475">
    <property type="term" value="F:phenylacetate-CoA ligase activity"/>
    <property type="evidence" value="ECO:0007669"/>
    <property type="project" value="InterPro"/>
</dbReference>
<dbReference type="STRING" id="1121432.SAMN02745219_01799"/>
<evidence type="ECO:0000259" key="2">
    <source>
        <dbReference type="Pfam" id="PF14535"/>
    </source>
</evidence>
<dbReference type="PANTHER" id="PTHR43845:SF1">
    <property type="entry name" value="BLR5969 PROTEIN"/>
    <property type="match status" value="1"/>
</dbReference>
<dbReference type="Gene3D" id="3.30.300.30">
    <property type="match status" value="1"/>
</dbReference>
<dbReference type="InterPro" id="IPR042099">
    <property type="entry name" value="ANL_N_sf"/>
</dbReference>
<evidence type="ECO:0000313" key="3">
    <source>
        <dbReference type="EMBL" id="SHJ12447.1"/>
    </source>
</evidence>
<reference evidence="4" key="1">
    <citation type="submission" date="2016-11" db="EMBL/GenBank/DDBJ databases">
        <authorList>
            <person name="Varghese N."/>
            <person name="Submissions S."/>
        </authorList>
    </citation>
    <scope>NUCLEOTIDE SEQUENCE [LARGE SCALE GENOMIC DNA]</scope>
    <source>
        <strain evidence="4">DSM 16057</strain>
    </source>
</reference>